<organism evidence="4 5">
    <name type="scientific">Neohortaea acidophila</name>
    <dbReference type="NCBI Taxonomy" id="245834"/>
    <lineage>
        <taxon>Eukaryota</taxon>
        <taxon>Fungi</taxon>
        <taxon>Dikarya</taxon>
        <taxon>Ascomycota</taxon>
        <taxon>Pezizomycotina</taxon>
        <taxon>Dothideomycetes</taxon>
        <taxon>Dothideomycetidae</taxon>
        <taxon>Mycosphaerellales</taxon>
        <taxon>Teratosphaeriaceae</taxon>
        <taxon>Neohortaea</taxon>
    </lineage>
</organism>
<feature type="region of interest" description="Disordered" evidence="2">
    <location>
        <begin position="1"/>
        <end position="30"/>
    </location>
</feature>
<reference evidence="4" key="1">
    <citation type="journal article" date="2020" name="Stud. Mycol.">
        <title>101 Dothideomycetes genomes: a test case for predicting lifestyles and emergence of pathogens.</title>
        <authorList>
            <person name="Haridas S."/>
            <person name="Albert R."/>
            <person name="Binder M."/>
            <person name="Bloem J."/>
            <person name="Labutti K."/>
            <person name="Salamov A."/>
            <person name="Andreopoulos B."/>
            <person name="Baker S."/>
            <person name="Barry K."/>
            <person name="Bills G."/>
            <person name="Bluhm B."/>
            <person name="Cannon C."/>
            <person name="Castanera R."/>
            <person name="Culley D."/>
            <person name="Daum C."/>
            <person name="Ezra D."/>
            <person name="Gonzalez J."/>
            <person name="Henrissat B."/>
            <person name="Kuo A."/>
            <person name="Liang C."/>
            <person name="Lipzen A."/>
            <person name="Lutzoni F."/>
            <person name="Magnuson J."/>
            <person name="Mondo S."/>
            <person name="Nolan M."/>
            <person name="Ohm R."/>
            <person name="Pangilinan J."/>
            <person name="Park H.-J."/>
            <person name="Ramirez L."/>
            <person name="Alfaro M."/>
            <person name="Sun H."/>
            <person name="Tritt A."/>
            <person name="Yoshinaga Y."/>
            <person name="Zwiers L.-H."/>
            <person name="Turgeon B."/>
            <person name="Goodwin S."/>
            <person name="Spatafora J."/>
            <person name="Crous P."/>
            <person name="Grigoriev I."/>
        </authorList>
    </citation>
    <scope>NUCLEOTIDE SEQUENCE</scope>
    <source>
        <strain evidence="4">CBS 113389</strain>
    </source>
</reference>
<feature type="region of interest" description="Disordered" evidence="2">
    <location>
        <begin position="412"/>
        <end position="468"/>
    </location>
</feature>
<feature type="compositionally biased region" description="Low complexity" evidence="2">
    <location>
        <begin position="412"/>
        <end position="430"/>
    </location>
</feature>
<dbReference type="Proteomes" id="UP000799767">
    <property type="component" value="Unassembled WGS sequence"/>
</dbReference>
<gene>
    <name evidence="4" type="ORF">BDY17DRAFT_143723</name>
</gene>
<dbReference type="GeneID" id="54470541"/>
<protein>
    <recommendedName>
        <fullName evidence="3">Zn(2)-C6 fungal-type domain-containing protein</fullName>
    </recommendedName>
</protein>
<evidence type="ECO:0000259" key="3">
    <source>
        <dbReference type="PROSITE" id="PS50048"/>
    </source>
</evidence>
<feature type="compositionally biased region" description="Low complexity" evidence="2">
    <location>
        <begin position="447"/>
        <end position="468"/>
    </location>
</feature>
<keyword evidence="1" id="KW-0539">Nucleus</keyword>
<dbReference type="AlphaFoldDB" id="A0A6A6PUW4"/>
<proteinExistence type="predicted"/>
<evidence type="ECO:0000256" key="2">
    <source>
        <dbReference type="SAM" id="MobiDB-lite"/>
    </source>
</evidence>
<name>A0A6A6PUW4_9PEZI</name>
<sequence length="588" mass="64575">MMMAPVYASSSGAFDRQPRSNNQASQHFDYRDRYTPYGAHLDRHARQDTQVDDHELPSTRVTTHELGDSPASEQRCRKRISMACRRCRKRKIKCSGDLGEGSGCGACRQAGADSTQCTFIRVGAVEKSELPTQLRRSNIHSSIEVTPTNGSGHSPPSMRPYTNSMHQNTTYAVTAGMSGSGSYAPHRPSLPTLHLRSSFPNEQDAMYDTSTMDNYSYATSMAPRHDSLASVHQMANYRDWSTTGPLYAPISAPYHDCGPTYSFGSLQTPMYPHFQQHHQRLPSVSGENLSPLNMSQLNSSLPAQTVHDRRLPPVPSGPPGPPMAFMAQPSPMPVPQLRPMYDPLRMPMNGGFYSRHNSYPWSSESGQWISRPGSISNYMAPNGLSYSSAQNNGLASESNLMGFHYQLNRQDASISSTSTDTDVSGPTVTDDVSRHSDEDMSMPPPSFSSSEHGSSGNSNSTSANTSFYSTCSTAPSNYNGPPPIADTAHEADSHYHYSPETRQTPTSASDKSNNDRPPGRNKRSKNGSSSSSNSNSRNEYDPPPLHQPRPRHHSSTSNIEALQQQASYEDQRASTVHRMSLSNLNAEH</sequence>
<dbReference type="Pfam" id="PF00172">
    <property type="entry name" value="Zn_clus"/>
    <property type="match status" value="1"/>
</dbReference>
<dbReference type="SMART" id="SM00066">
    <property type="entry name" value="GAL4"/>
    <property type="match status" value="1"/>
</dbReference>
<accession>A0A6A6PUW4</accession>
<evidence type="ECO:0000313" key="5">
    <source>
        <dbReference type="Proteomes" id="UP000799767"/>
    </source>
</evidence>
<dbReference type="SUPFAM" id="SSF57701">
    <property type="entry name" value="Zn2/Cys6 DNA-binding domain"/>
    <property type="match status" value="1"/>
</dbReference>
<dbReference type="PROSITE" id="PS50048">
    <property type="entry name" value="ZN2_CY6_FUNGAL_2"/>
    <property type="match status" value="1"/>
</dbReference>
<dbReference type="InterPro" id="IPR001138">
    <property type="entry name" value="Zn2Cys6_DnaBD"/>
</dbReference>
<dbReference type="Gene3D" id="4.10.240.10">
    <property type="entry name" value="Zn(2)-C6 fungal-type DNA-binding domain"/>
    <property type="match status" value="1"/>
</dbReference>
<keyword evidence="5" id="KW-1185">Reference proteome</keyword>
<feature type="compositionally biased region" description="Polar residues" evidence="2">
    <location>
        <begin position="500"/>
        <end position="511"/>
    </location>
</feature>
<dbReference type="OrthoDB" id="5394557at2759"/>
<dbReference type="InterPro" id="IPR036864">
    <property type="entry name" value="Zn2-C6_fun-type_DNA-bd_sf"/>
</dbReference>
<feature type="compositionally biased region" description="Polar residues" evidence="2">
    <location>
        <begin position="555"/>
        <end position="568"/>
    </location>
</feature>
<feature type="region of interest" description="Disordered" evidence="2">
    <location>
        <begin position="495"/>
        <end position="588"/>
    </location>
</feature>
<dbReference type="EMBL" id="MU001635">
    <property type="protein sequence ID" value="KAF2483233.1"/>
    <property type="molecule type" value="Genomic_DNA"/>
</dbReference>
<feature type="domain" description="Zn(2)-C6 fungal-type" evidence="3">
    <location>
        <begin position="83"/>
        <end position="119"/>
    </location>
</feature>
<dbReference type="CDD" id="cd00067">
    <property type="entry name" value="GAL4"/>
    <property type="match status" value="1"/>
</dbReference>
<feature type="compositionally biased region" description="Low complexity" evidence="2">
    <location>
        <begin position="526"/>
        <end position="537"/>
    </location>
</feature>
<dbReference type="GO" id="GO:0000981">
    <property type="term" value="F:DNA-binding transcription factor activity, RNA polymerase II-specific"/>
    <property type="evidence" value="ECO:0007669"/>
    <property type="project" value="InterPro"/>
</dbReference>
<evidence type="ECO:0000256" key="1">
    <source>
        <dbReference type="ARBA" id="ARBA00023242"/>
    </source>
</evidence>
<evidence type="ECO:0000313" key="4">
    <source>
        <dbReference type="EMBL" id="KAF2483233.1"/>
    </source>
</evidence>
<dbReference type="GO" id="GO:0008270">
    <property type="term" value="F:zinc ion binding"/>
    <property type="evidence" value="ECO:0007669"/>
    <property type="project" value="InterPro"/>
</dbReference>
<dbReference type="RefSeq" id="XP_033589803.1">
    <property type="nucleotide sequence ID" value="XM_033729539.1"/>
</dbReference>